<dbReference type="AlphaFoldDB" id="A0AAD6UUX6"/>
<sequence>MPSIPVCRDEEFMKAVPKFFHPGVRGSVADTVPSPETRPFGTACPPRRGLAWDSEKPKARKALSSGFVQCHRRLRPSFPQSRSACPRARGALNPAALGVRVPAAHAHAARSLRLDSPKSKSQFQKLEYHYDHRQSPRIARLLYHHPCSLLVPLPICINPQNPLPASTSTQRLPSSHPSHSLHFHCTLPIPSRRARSTGSRGWLPMPISRLK</sequence>
<comment type="caution">
    <text evidence="2">The sequence shown here is derived from an EMBL/GenBank/DDBJ whole genome shotgun (WGS) entry which is preliminary data.</text>
</comment>
<organism evidence="2 3">
    <name type="scientific">Mycena pura</name>
    <dbReference type="NCBI Taxonomy" id="153505"/>
    <lineage>
        <taxon>Eukaryota</taxon>
        <taxon>Fungi</taxon>
        <taxon>Dikarya</taxon>
        <taxon>Basidiomycota</taxon>
        <taxon>Agaricomycotina</taxon>
        <taxon>Agaricomycetes</taxon>
        <taxon>Agaricomycetidae</taxon>
        <taxon>Agaricales</taxon>
        <taxon>Marasmiineae</taxon>
        <taxon>Mycenaceae</taxon>
        <taxon>Mycena</taxon>
    </lineage>
</organism>
<evidence type="ECO:0000313" key="3">
    <source>
        <dbReference type="Proteomes" id="UP001219525"/>
    </source>
</evidence>
<name>A0AAD6UUX6_9AGAR</name>
<accession>A0AAD6UUX6</accession>
<protein>
    <submittedName>
        <fullName evidence="2">Uncharacterized protein</fullName>
    </submittedName>
</protein>
<proteinExistence type="predicted"/>
<evidence type="ECO:0000313" key="2">
    <source>
        <dbReference type="EMBL" id="KAJ7190861.1"/>
    </source>
</evidence>
<evidence type="ECO:0000256" key="1">
    <source>
        <dbReference type="SAM" id="MobiDB-lite"/>
    </source>
</evidence>
<gene>
    <name evidence="2" type="ORF">GGX14DRAFT_603208</name>
</gene>
<dbReference type="EMBL" id="JARJCW010000141">
    <property type="protein sequence ID" value="KAJ7190861.1"/>
    <property type="molecule type" value="Genomic_DNA"/>
</dbReference>
<dbReference type="Proteomes" id="UP001219525">
    <property type="component" value="Unassembled WGS sequence"/>
</dbReference>
<reference evidence="2" key="1">
    <citation type="submission" date="2023-03" db="EMBL/GenBank/DDBJ databases">
        <title>Massive genome expansion in bonnet fungi (Mycena s.s.) driven by repeated elements and novel gene families across ecological guilds.</title>
        <authorList>
            <consortium name="Lawrence Berkeley National Laboratory"/>
            <person name="Harder C.B."/>
            <person name="Miyauchi S."/>
            <person name="Viragh M."/>
            <person name="Kuo A."/>
            <person name="Thoen E."/>
            <person name="Andreopoulos B."/>
            <person name="Lu D."/>
            <person name="Skrede I."/>
            <person name="Drula E."/>
            <person name="Henrissat B."/>
            <person name="Morin E."/>
            <person name="Kohler A."/>
            <person name="Barry K."/>
            <person name="LaButti K."/>
            <person name="Morin E."/>
            <person name="Salamov A."/>
            <person name="Lipzen A."/>
            <person name="Mereny Z."/>
            <person name="Hegedus B."/>
            <person name="Baldrian P."/>
            <person name="Stursova M."/>
            <person name="Weitz H."/>
            <person name="Taylor A."/>
            <person name="Grigoriev I.V."/>
            <person name="Nagy L.G."/>
            <person name="Martin F."/>
            <person name="Kauserud H."/>
        </authorList>
    </citation>
    <scope>NUCLEOTIDE SEQUENCE</scope>
    <source>
        <strain evidence="2">9144</strain>
    </source>
</reference>
<feature type="region of interest" description="Disordered" evidence="1">
    <location>
        <begin position="30"/>
        <end position="54"/>
    </location>
</feature>
<keyword evidence="3" id="KW-1185">Reference proteome</keyword>